<protein>
    <recommendedName>
        <fullName evidence="5">Protein ZIP4 homolog</fullName>
    </recommendedName>
</protein>
<dbReference type="InterPro" id="IPR039057">
    <property type="entry name" value="Spo22/ZIP4"/>
</dbReference>
<organism evidence="3 4">
    <name type="scientific">Cytospora schulzeri</name>
    <dbReference type="NCBI Taxonomy" id="448051"/>
    <lineage>
        <taxon>Eukaryota</taxon>
        <taxon>Fungi</taxon>
        <taxon>Dikarya</taxon>
        <taxon>Ascomycota</taxon>
        <taxon>Pezizomycotina</taxon>
        <taxon>Sordariomycetes</taxon>
        <taxon>Sordariomycetidae</taxon>
        <taxon>Diaporthales</taxon>
        <taxon>Cytosporaceae</taxon>
        <taxon>Cytospora</taxon>
    </lineage>
</organism>
<evidence type="ECO:0000313" key="3">
    <source>
        <dbReference type="EMBL" id="ROV97146.1"/>
    </source>
</evidence>
<dbReference type="PANTHER" id="PTHR40375">
    <property type="entry name" value="SPORULATION-SPECIFIC PROTEIN 22"/>
    <property type="match status" value="1"/>
</dbReference>
<comment type="caution">
    <text evidence="3">The sequence shown here is derived from an EMBL/GenBank/DDBJ whole genome shotgun (WGS) entry which is preliminary data.</text>
</comment>
<dbReference type="GO" id="GO:0051321">
    <property type="term" value="P:meiotic cell cycle"/>
    <property type="evidence" value="ECO:0007669"/>
    <property type="project" value="UniProtKB-KW"/>
</dbReference>
<dbReference type="InterPro" id="IPR013940">
    <property type="entry name" value="Spo22/ZIP4/TEX11"/>
</dbReference>
<reference evidence="3 4" key="1">
    <citation type="submission" date="2015-09" db="EMBL/GenBank/DDBJ databases">
        <title>Host preference determinants of Valsa canker pathogens revealed by comparative genomics.</title>
        <authorList>
            <person name="Yin Z."/>
            <person name="Huang L."/>
        </authorList>
    </citation>
    <scope>NUCLEOTIDE SEQUENCE [LARGE SCALE GENOMIC DNA]</scope>
    <source>
        <strain evidence="3 4">03-1</strain>
    </source>
</reference>
<name>A0A423W1D1_9PEZI</name>
<accession>A0A423W1D1</accession>
<dbReference type="Proteomes" id="UP000283895">
    <property type="component" value="Unassembled WGS sequence"/>
</dbReference>
<dbReference type="AlphaFoldDB" id="A0A423W1D1"/>
<keyword evidence="1" id="KW-0469">Meiosis</keyword>
<evidence type="ECO:0000313" key="4">
    <source>
        <dbReference type="Proteomes" id="UP000283895"/>
    </source>
</evidence>
<evidence type="ECO:0008006" key="5">
    <source>
        <dbReference type="Google" id="ProtNLM"/>
    </source>
</evidence>
<dbReference type="STRING" id="356882.A0A423W1D1"/>
<evidence type="ECO:0000256" key="1">
    <source>
        <dbReference type="ARBA" id="ARBA00023254"/>
    </source>
</evidence>
<dbReference type="OrthoDB" id="65716at2759"/>
<feature type="region of interest" description="Disordered" evidence="2">
    <location>
        <begin position="1"/>
        <end position="20"/>
    </location>
</feature>
<evidence type="ECO:0000256" key="2">
    <source>
        <dbReference type="SAM" id="MobiDB-lite"/>
    </source>
</evidence>
<dbReference type="PANTHER" id="PTHR40375:SF2">
    <property type="entry name" value="SPORULATION-SPECIFIC PROTEIN 22"/>
    <property type="match status" value="1"/>
</dbReference>
<proteinExistence type="predicted"/>
<keyword evidence="4" id="KW-1185">Reference proteome</keyword>
<dbReference type="Pfam" id="PF08631">
    <property type="entry name" value="SPO22"/>
    <property type="match status" value="1"/>
</dbReference>
<dbReference type="GO" id="GO:0090173">
    <property type="term" value="P:regulation of synaptonemal complex assembly"/>
    <property type="evidence" value="ECO:0007669"/>
    <property type="project" value="InterPro"/>
</dbReference>
<gene>
    <name evidence="3" type="ORF">VMCG_07448</name>
</gene>
<sequence length="960" mass="108049">MAKVSDAVNGGDAASGSRSRRKEAILAFTSDLQKRLPVDKDDSTAASALLSQVQKQAQAVERHAEKAHHDLMEDEDLEREGTNLWNLCTQLNRENMDKHTPKRPTVGSKLILWGRVLAFQILHLCHWSSKSTSAITCHLLRLALKVARLCIDDHDAQTARLVLQRAVEYRGRLHDLSQGEHDTDDCIEFETEWTVLRVALAWQGDQLDVAEHIYIRTLEELLRKVKPASAESIIDVLFQIGRGILLREDFQMAEKWLQRAWNAINNQQLQEMSRDAVELRMAILQSLVGALMSLETTASMEKAHNLVKYMESEIGDQPIILLLSLEILSRSPAEAFDSEAYADILRRMIRTFRSKDSNFKLLIHHIRKLHMKSPTFGCSVLDEFLTSLVKGRQGAWIDKTVVIRIHMAVRHRDHAGTVEDAGEALSLLEQPLSSDASISACVLIWKKIESNYSQGMYDLAELWCRLALSPALVTSGPLNIGKIQRKLLLCAIARNNPDSARSIYYTMSEDTQRDPNTQYLMYKAAVRTGDRDMAAECLGQIARASPKQLVFLYACVADGQRSGDKHVAVDALRKLADIYDFEHPGQVHLPALLRCTVMLLHTILESGEEKEPTITSLCSVFDAGRSVDSVPKGKSAEVYLVVTAAQKAPRDEDGNRLFNVRELEWFCRNSYNLGLKHAGDWDLCSVVQILTACVNIIRQFPDDIPNEMEADLSLKSIFCDFLISSALVSLARSHDNLEEQLQRYLVLRKYIADADSEVQKRLESKTLDEVSSTDLVGKLALLLAFDFEAAVALKQWHQLGEIVLKASACHDLEAFKMMADCILRAHAPPEELFSVLRKIINEISVLEDSDPARLARYTRCLFQTIAASNEELGGRLLDEACRMAGEAHGTPSAWPTEELEWFASAAYNHSIDLWGRHDNEGCRWWAQRAMGIAHYCEDGGRLEAMLRDRFDGLRLDVVDE</sequence>
<dbReference type="EMBL" id="LKEA01000030">
    <property type="protein sequence ID" value="ROV97146.1"/>
    <property type="molecule type" value="Genomic_DNA"/>
</dbReference>